<evidence type="ECO:0000313" key="4">
    <source>
        <dbReference type="Proteomes" id="UP000008672"/>
    </source>
</evidence>
<evidence type="ECO:0000256" key="2">
    <source>
        <dbReference type="ARBA" id="ARBA00022737"/>
    </source>
</evidence>
<dbReference type="STRING" id="7897.ENSLACP00000002230"/>
<reference evidence="3" key="2">
    <citation type="submission" date="2025-08" db="UniProtKB">
        <authorList>
            <consortium name="Ensembl"/>
        </authorList>
    </citation>
    <scope>IDENTIFICATION</scope>
</reference>
<name>H2ZXV9_LATCH</name>
<organism evidence="3 4">
    <name type="scientific">Latimeria chalumnae</name>
    <name type="common">Coelacanth</name>
    <dbReference type="NCBI Taxonomy" id="7897"/>
    <lineage>
        <taxon>Eukaryota</taxon>
        <taxon>Metazoa</taxon>
        <taxon>Chordata</taxon>
        <taxon>Craniata</taxon>
        <taxon>Vertebrata</taxon>
        <taxon>Euteleostomi</taxon>
        <taxon>Coelacanthiformes</taxon>
        <taxon>Coelacanthidae</taxon>
        <taxon>Latimeria</taxon>
    </lineage>
</organism>
<keyword evidence="4" id="KW-1185">Reference proteome</keyword>
<dbReference type="eggNOG" id="ENOG502QWSJ">
    <property type="taxonomic scope" value="Eukaryota"/>
</dbReference>
<sequence length="302" mass="34328">MKTLRFISAEALVSDSQVAQKSLGCIAHNLYPLLFKASYLQEQGEMVHDIVQAWPLAELNIGKLLGKTADCEEDLSNRACAICLQAYITGLKDYVLSSSATYAKRLKVVDLTGIKDVEIQPCKCKKTLGRWARTELLSRTCFDLLIEMQRSEVDPSVFSTSIDVLINLFVTDRSYDLAVQTLLMRCHCPLKIRCVAFRADSLALRKLFYIIKLVQPESLQKLEVVHNIHLKMEHLEILLHNVSFPELRSLALPIRTFDVTRLTTESEPVLAHIGEMLSRMTQLREISLPFSILTGRIRRLLR</sequence>
<dbReference type="Bgee" id="ENSLACG00000001991">
    <property type="expression patterns" value="Expressed in post-anal tail muscle and 4 other cell types or tissues"/>
</dbReference>
<gene>
    <name evidence="3" type="primary">LRRC14B</name>
</gene>
<accession>H2ZXV9</accession>
<dbReference type="Ensembl" id="ENSLACT00000002248.1">
    <property type="protein sequence ID" value="ENSLACP00000002230.1"/>
    <property type="gene ID" value="ENSLACG00000001991.1"/>
</dbReference>
<dbReference type="PANTHER" id="PTHR14224:SF27">
    <property type="entry name" value="LEUCINE-RICH REPEAT-CONTAINING PROTEIN 14B"/>
    <property type="match status" value="1"/>
</dbReference>
<protein>
    <submittedName>
        <fullName evidence="3">Leucine rich repeat containing 14B</fullName>
    </submittedName>
</protein>
<dbReference type="GeneTree" id="ENSGT01030000234531"/>
<keyword evidence="1" id="KW-0433">Leucine-rich repeat</keyword>
<dbReference type="AlphaFoldDB" id="H2ZXV9"/>
<evidence type="ECO:0000256" key="1">
    <source>
        <dbReference type="ARBA" id="ARBA00022614"/>
    </source>
</evidence>
<dbReference type="Proteomes" id="UP000008672">
    <property type="component" value="Unassembled WGS sequence"/>
</dbReference>
<keyword evidence="2" id="KW-0677">Repeat</keyword>
<proteinExistence type="predicted"/>
<reference evidence="4" key="1">
    <citation type="submission" date="2011-08" db="EMBL/GenBank/DDBJ databases">
        <title>The draft genome of Latimeria chalumnae.</title>
        <authorList>
            <person name="Di Palma F."/>
            <person name="Alfoldi J."/>
            <person name="Johnson J."/>
            <person name="Berlin A."/>
            <person name="Gnerre S."/>
            <person name="Jaffe D."/>
            <person name="MacCallum I."/>
            <person name="Young S."/>
            <person name="Walker B.J."/>
            <person name="Lander E."/>
            <person name="Lindblad-Toh K."/>
        </authorList>
    </citation>
    <scope>NUCLEOTIDE SEQUENCE [LARGE SCALE GENOMIC DNA]</scope>
    <source>
        <strain evidence="4">Wild caught</strain>
    </source>
</reference>
<dbReference type="EMBL" id="AFYH01173317">
    <property type="status" value="NOT_ANNOTATED_CDS"/>
    <property type="molecule type" value="Genomic_DNA"/>
</dbReference>
<evidence type="ECO:0000313" key="3">
    <source>
        <dbReference type="Ensembl" id="ENSLACP00000002230.1"/>
    </source>
</evidence>
<dbReference type="HOGENOM" id="CLU_039635_0_0_1"/>
<dbReference type="InParanoid" id="H2ZXV9"/>
<dbReference type="PANTHER" id="PTHR14224">
    <property type="entry name" value="SIMILAR TO PREFERENTIALLY EXPRESSED ANTIGEN IN MELANOMA-LIKE 3"/>
    <property type="match status" value="1"/>
</dbReference>
<dbReference type="InterPro" id="IPR050694">
    <property type="entry name" value="LRRC14/PRAME"/>
</dbReference>
<dbReference type="FunCoup" id="H2ZXV9">
    <property type="interactions" value="350"/>
</dbReference>
<dbReference type="GO" id="GO:0005737">
    <property type="term" value="C:cytoplasm"/>
    <property type="evidence" value="ECO:0007669"/>
    <property type="project" value="TreeGrafter"/>
</dbReference>
<reference evidence="3" key="3">
    <citation type="submission" date="2025-09" db="UniProtKB">
        <authorList>
            <consortium name="Ensembl"/>
        </authorList>
    </citation>
    <scope>IDENTIFICATION</scope>
</reference>